<organism evidence="2 3">
    <name type="scientific">Galdieria yellowstonensis</name>
    <dbReference type="NCBI Taxonomy" id="3028027"/>
    <lineage>
        <taxon>Eukaryota</taxon>
        <taxon>Rhodophyta</taxon>
        <taxon>Bangiophyceae</taxon>
        <taxon>Galdieriales</taxon>
        <taxon>Galdieriaceae</taxon>
        <taxon>Galdieria</taxon>
    </lineage>
</organism>
<reference evidence="2 3" key="1">
    <citation type="submission" date="2022-07" db="EMBL/GenBank/DDBJ databases">
        <title>Genome-wide signatures of adaptation to extreme environments.</title>
        <authorList>
            <person name="Cho C.H."/>
            <person name="Yoon H.S."/>
        </authorList>
    </citation>
    <scope>NUCLEOTIDE SEQUENCE [LARGE SCALE GENOMIC DNA]</scope>
    <source>
        <strain evidence="2 3">108.79 E11</strain>
    </source>
</reference>
<dbReference type="CDD" id="cd00448">
    <property type="entry name" value="YjgF_YER057c_UK114_family"/>
    <property type="match status" value="1"/>
</dbReference>
<dbReference type="InterPro" id="IPR006056">
    <property type="entry name" value="RidA"/>
</dbReference>
<name>A0AAV9IJ10_9RHOD</name>
<accession>A0AAV9IJ10</accession>
<dbReference type="GO" id="GO:0019239">
    <property type="term" value="F:deaminase activity"/>
    <property type="evidence" value="ECO:0007669"/>
    <property type="project" value="TreeGrafter"/>
</dbReference>
<evidence type="ECO:0000313" key="3">
    <source>
        <dbReference type="Proteomes" id="UP001300502"/>
    </source>
</evidence>
<comment type="caution">
    <text evidence="2">The sequence shown here is derived from an EMBL/GenBank/DDBJ whole genome shotgun (WGS) entry which is preliminary data.</text>
</comment>
<dbReference type="Gene3D" id="3.30.1330.40">
    <property type="entry name" value="RutC-like"/>
    <property type="match status" value="2"/>
</dbReference>
<dbReference type="InterPro" id="IPR035959">
    <property type="entry name" value="RutC-like_sf"/>
</dbReference>
<sequence length="336" mass="37015">MEIGISRCSTNRLFAFHFGSTGPRNFQIFSKASAGYSSSGSRVVYLESAFVHSFRRKPVRSYFLRGGFKGQVSLGDRLTSSMAGSDTVSRCSIKRYEEGPLFHHLVTYNDVAYLAGQVASDTSDQTVRGQAQQIFSRIDQLLEMAGTDKSRLLSANVWLKNIEHVAEFNQVWSAWVDPRSKPVRATVEAKLVRPELLVEVQVTAALPRKITPLKTDLAAAAVGPYHQGVLLENGMIYVSGCIGLDPKTGMLVDDTVEGQAKQALSNMKHILSAAGVTPERVTKTLVLLKNIEDFERVNHIYKSFFSSGTYPSRSCFAVKELPKGALVEVECVAQQE</sequence>
<dbReference type="InterPro" id="IPR006175">
    <property type="entry name" value="YjgF/YER057c/UK114"/>
</dbReference>
<comment type="similarity">
    <text evidence="1">Belongs to the RutC family.</text>
</comment>
<protein>
    <submittedName>
        <fullName evidence="2">Uncharacterized protein</fullName>
    </submittedName>
</protein>
<dbReference type="InterPro" id="IPR035709">
    <property type="entry name" value="YoaB-like"/>
</dbReference>
<proteinExistence type="inferred from homology"/>
<keyword evidence="3" id="KW-1185">Reference proteome</keyword>
<dbReference type="Proteomes" id="UP001300502">
    <property type="component" value="Unassembled WGS sequence"/>
</dbReference>
<evidence type="ECO:0000313" key="2">
    <source>
        <dbReference type="EMBL" id="KAK4527211.1"/>
    </source>
</evidence>
<dbReference type="PANTHER" id="PTHR11803:SF58">
    <property type="entry name" value="PROTEIN HMF1-RELATED"/>
    <property type="match status" value="1"/>
</dbReference>
<dbReference type="FunFam" id="3.30.1330.40:FF:000001">
    <property type="entry name" value="L-PSP family endoribonuclease"/>
    <property type="match status" value="1"/>
</dbReference>
<dbReference type="NCBIfam" id="TIGR00004">
    <property type="entry name" value="Rid family detoxifying hydrolase"/>
    <property type="match status" value="1"/>
</dbReference>
<dbReference type="GO" id="GO:0005829">
    <property type="term" value="C:cytosol"/>
    <property type="evidence" value="ECO:0007669"/>
    <property type="project" value="TreeGrafter"/>
</dbReference>
<dbReference type="SUPFAM" id="SSF55298">
    <property type="entry name" value="YjgF-like"/>
    <property type="match status" value="2"/>
</dbReference>
<dbReference type="EMBL" id="JANCYU010000049">
    <property type="protein sequence ID" value="KAK4527211.1"/>
    <property type="molecule type" value="Genomic_DNA"/>
</dbReference>
<evidence type="ECO:0000256" key="1">
    <source>
        <dbReference type="ARBA" id="ARBA00010552"/>
    </source>
</evidence>
<dbReference type="PANTHER" id="PTHR11803">
    <property type="entry name" value="2-IMINOBUTANOATE/2-IMINOPROPANOATE DEAMINASE RIDA"/>
    <property type="match status" value="1"/>
</dbReference>
<gene>
    <name evidence="2" type="ORF">GAYE_SCF37G5133</name>
</gene>
<dbReference type="Pfam" id="PF01042">
    <property type="entry name" value="Ribonuc_L-PSP"/>
    <property type="match status" value="2"/>
</dbReference>
<dbReference type="AlphaFoldDB" id="A0AAV9IJ10"/>
<dbReference type="CDD" id="cd06150">
    <property type="entry name" value="YjgF_YER057c_UK114_like_2"/>
    <property type="match status" value="1"/>
</dbReference>